<keyword evidence="2" id="KW-1185">Reference proteome</keyword>
<protein>
    <submittedName>
        <fullName evidence="1">Uncharacterized protein</fullName>
    </submittedName>
</protein>
<reference evidence="1 2" key="1">
    <citation type="submission" date="2016-03" db="EMBL/GenBank/DDBJ databases">
        <title>Whole genome sequencing of Grifola frondosa 9006-11.</title>
        <authorList>
            <person name="Min B."/>
            <person name="Park H."/>
            <person name="Kim J.-G."/>
            <person name="Cho H."/>
            <person name="Oh Y.-L."/>
            <person name="Kong W.-S."/>
            <person name="Choi I.-G."/>
        </authorList>
    </citation>
    <scope>NUCLEOTIDE SEQUENCE [LARGE SCALE GENOMIC DNA]</scope>
    <source>
        <strain evidence="1 2">9006-11</strain>
    </source>
</reference>
<comment type="caution">
    <text evidence="1">The sequence shown here is derived from an EMBL/GenBank/DDBJ whole genome shotgun (WGS) entry which is preliminary data.</text>
</comment>
<organism evidence="1 2">
    <name type="scientific">Grifola frondosa</name>
    <name type="common">Maitake</name>
    <name type="synonym">Polyporus frondosus</name>
    <dbReference type="NCBI Taxonomy" id="5627"/>
    <lineage>
        <taxon>Eukaryota</taxon>
        <taxon>Fungi</taxon>
        <taxon>Dikarya</taxon>
        <taxon>Basidiomycota</taxon>
        <taxon>Agaricomycotina</taxon>
        <taxon>Agaricomycetes</taxon>
        <taxon>Polyporales</taxon>
        <taxon>Grifolaceae</taxon>
        <taxon>Grifola</taxon>
    </lineage>
</organism>
<dbReference type="OrthoDB" id="2804106at2759"/>
<gene>
    <name evidence="1" type="ORF">A0H81_09018</name>
</gene>
<name>A0A1C7M648_GRIFR</name>
<dbReference type="STRING" id="5627.A0A1C7M648"/>
<dbReference type="AlphaFoldDB" id="A0A1C7M648"/>
<evidence type="ECO:0000313" key="2">
    <source>
        <dbReference type="Proteomes" id="UP000092993"/>
    </source>
</evidence>
<dbReference type="Proteomes" id="UP000092993">
    <property type="component" value="Unassembled WGS sequence"/>
</dbReference>
<accession>A0A1C7M648</accession>
<dbReference type="EMBL" id="LUGG01000013">
    <property type="protein sequence ID" value="OBZ70524.1"/>
    <property type="molecule type" value="Genomic_DNA"/>
</dbReference>
<evidence type="ECO:0000313" key="1">
    <source>
        <dbReference type="EMBL" id="OBZ70524.1"/>
    </source>
</evidence>
<proteinExistence type="predicted"/>
<sequence>MPPQPRDTDEILGIQNSIEKPCNRYGAIKLRELCRTWPQVIRSNKGPGRIPKADYLKTLCQAAHRMKTQHLTNGSKMQSVTDLAAHNLSQHYRMEDCAVHTCKNSMKKTAYPEKIDYVNVLLSAAQKEQTQMSRSLRGIVKKRRVSISDNEEHEASVKRPRLTICIPPPPHNALSSSIITQNDIAVKRLRLTLPPLRLEGDWRPMREIEHTIGPSDNVDLHAIATAFGLSKGCKVIDPKNHRPFYEYTPGYLEAADMEDMIKDGHLGIIGFAPTDVKWMEKKKKKWLQIEWQGSDLLFVGPDSRHHRSWNCLRRILFNGMRRDDGDGWIDYVADSPAIQRGDQDESMQDESMQDEIEAILYPELALRDAETSIDRRSFEYTCAGRVYSMRRIFLLPFLHLVWSQPSHVEMVQGPYRCSSGGLEISSSSSWNREVIFLLTAEFLDEIKSDKHPPIEYDSVAMSMDRMVKTCTQKLQRTRDIYVLQLRDPPKFRVGNREGGKGQKNCKTTWGEFVLIAVMMSLTAQETYNQRAVIIERCQPQDPEQWGAIKEIHRLLQVGGMSSDETETEGLTQSRGKRVRRVAIRWLNPELALMWKAVESYDVPFGTQLFPKRGNKSYSGLCLFED</sequence>